<dbReference type="Gene3D" id="3.90.180.10">
    <property type="entry name" value="Medium-chain alcohol dehydrogenases, catalytic domain"/>
    <property type="match status" value="1"/>
</dbReference>
<protein>
    <submittedName>
        <fullName evidence="2">GroES-like protein</fullName>
    </submittedName>
</protein>
<dbReference type="GO" id="GO:0016651">
    <property type="term" value="F:oxidoreductase activity, acting on NAD(P)H"/>
    <property type="evidence" value="ECO:0007669"/>
    <property type="project" value="InterPro"/>
</dbReference>
<dbReference type="OrthoDB" id="3233595at2759"/>
<dbReference type="Pfam" id="PF08240">
    <property type="entry name" value="ADH_N"/>
    <property type="match status" value="1"/>
</dbReference>
<keyword evidence="3" id="KW-1185">Reference proteome</keyword>
<proteinExistence type="predicted"/>
<dbReference type="InterPro" id="IPR047122">
    <property type="entry name" value="Trans-enoyl_RdTase-like"/>
</dbReference>
<evidence type="ECO:0000313" key="3">
    <source>
        <dbReference type="Proteomes" id="UP000076532"/>
    </source>
</evidence>
<dbReference type="STRING" id="436010.A0A166UD94"/>
<dbReference type="InterPro" id="IPR013154">
    <property type="entry name" value="ADH-like_N"/>
</dbReference>
<name>A0A166UD94_9AGAM</name>
<dbReference type="SUPFAM" id="SSF51735">
    <property type="entry name" value="NAD(P)-binding Rossmann-fold domains"/>
    <property type="match status" value="1"/>
</dbReference>
<reference evidence="2 3" key="1">
    <citation type="journal article" date="2016" name="Mol. Biol. Evol.">
        <title>Comparative Genomics of Early-Diverging Mushroom-Forming Fungi Provides Insights into the Origins of Lignocellulose Decay Capabilities.</title>
        <authorList>
            <person name="Nagy L.G."/>
            <person name="Riley R."/>
            <person name="Tritt A."/>
            <person name="Adam C."/>
            <person name="Daum C."/>
            <person name="Floudas D."/>
            <person name="Sun H."/>
            <person name="Yadav J.S."/>
            <person name="Pangilinan J."/>
            <person name="Larsson K.H."/>
            <person name="Matsuura K."/>
            <person name="Barry K."/>
            <person name="Labutti K."/>
            <person name="Kuo R."/>
            <person name="Ohm R.A."/>
            <person name="Bhattacharya S.S."/>
            <person name="Shirouzu T."/>
            <person name="Yoshinaga Y."/>
            <person name="Martin F.M."/>
            <person name="Grigoriev I.V."/>
            <person name="Hibbett D.S."/>
        </authorList>
    </citation>
    <scope>NUCLEOTIDE SEQUENCE [LARGE SCALE GENOMIC DNA]</scope>
    <source>
        <strain evidence="2 3">CBS 109695</strain>
    </source>
</reference>
<dbReference type="CDD" id="cd08249">
    <property type="entry name" value="enoyl_reductase_like"/>
    <property type="match status" value="1"/>
</dbReference>
<dbReference type="InterPro" id="IPR036291">
    <property type="entry name" value="NAD(P)-bd_dom_sf"/>
</dbReference>
<feature type="domain" description="Enoyl reductase (ER)" evidence="1">
    <location>
        <begin position="14"/>
        <end position="337"/>
    </location>
</feature>
<accession>A0A166UD94</accession>
<organism evidence="2 3">
    <name type="scientific">Athelia psychrophila</name>
    <dbReference type="NCBI Taxonomy" id="1759441"/>
    <lineage>
        <taxon>Eukaryota</taxon>
        <taxon>Fungi</taxon>
        <taxon>Dikarya</taxon>
        <taxon>Basidiomycota</taxon>
        <taxon>Agaricomycotina</taxon>
        <taxon>Agaricomycetes</taxon>
        <taxon>Agaricomycetidae</taxon>
        <taxon>Atheliales</taxon>
        <taxon>Atheliaceae</taxon>
        <taxon>Athelia</taxon>
    </lineage>
</organism>
<dbReference type="InterPro" id="IPR020843">
    <property type="entry name" value="ER"/>
</dbReference>
<evidence type="ECO:0000259" key="1">
    <source>
        <dbReference type="SMART" id="SM00829"/>
    </source>
</evidence>
<dbReference type="PANTHER" id="PTHR45348">
    <property type="entry name" value="HYPOTHETICAL OXIDOREDUCTASE (EUROFUNG)"/>
    <property type="match status" value="1"/>
</dbReference>
<dbReference type="PANTHER" id="PTHR45348:SF5">
    <property type="entry name" value="OXIDOREDUCTASE, PUTATIVE (AFU_ORTHOLOGUE AFUA_8G01420)-RELATED"/>
    <property type="match status" value="1"/>
</dbReference>
<dbReference type="InterPro" id="IPR011032">
    <property type="entry name" value="GroES-like_sf"/>
</dbReference>
<dbReference type="SUPFAM" id="SSF50129">
    <property type="entry name" value="GroES-like"/>
    <property type="match status" value="1"/>
</dbReference>
<gene>
    <name evidence="2" type="ORF">FIBSPDRAFT_813860</name>
</gene>
<dbReference type="AlphaFoldDB" id="A0A166UD94"/>
<dbReference type="EMBL" id="KV417489">
    <property type="protein sequence ID" value="KZP31578.1"/>
    <property type="molecule type" value="Genomic_DNA"/>
</dbReference>
<dbReference type="Proteomes" id="UP000076532">
    <property type="component" value="Unassembled WGS sequence"/>
</dbReference>
<evidence type="ECO:0000313" key="2">
    <source>
        <dbReference type="EMBL" id="KZP31578.1"/>
    </source>
</evidence>
<dbReference type="Gene3D" id="3.40.50.720">
    <property type="entry name" value="NAD(P)-binding Rossmann-like Domain"/>
    <property type="match status" value="1"/>
</dbReference>
<dbReference type="SMART" id="SM00829">
    <property type="entry name" value="PKS_ER"/>
    <property type="match status" value="1"/>
</dbReference>
<sequence length="343" mass="35148">MSTTQKSLLLPASGAEFTLTPAPIPTPGPGDILVRNEAVALNPVDRKIQKIPYAGNFVTFPAVIGLDLAGVVVKVGEGVTALKAGDRVLSTGKWKDNERGTYQEYTIATAQYATKIPASISFDDAASLPLTLMTAAVGLYTKAPLGAGLRAPWEADGRGHYKGTSILVFGGGSNVGENAIQLAHLSGFSPITTTASLAHTARLSSLGAARVIDRHAPLPTALAGEKFSIIIDAISTPATGYALAAHLAPGGTLVLMRPAPEDIVLPEGAKTASVFGSPFHPANADTGAGLFASLEKWLADGDIKTNRIEVLPGGLGGIVGGLAQLEKGTVSGVKFVVRPGETA</sequence>